<evidence type="ECO:0000256" key="1">
    <source>
        <dbReference type="ARBA" id="ARBA00022598"/>
    </source>
</evidence>
<dbReference type="InterPro" id="IPR003142">
    <property type="entry name" value="BPL_C"/>
</dbReference>
<dbReference type="Pfam" id="PF02237">
    <property type="entry name" value="BPL_C"/>
    <property type="match status" value="1"/>
</dbReference>
<dbReference type="GO" id="GO:0005737">
    <property type="term" value="C:cytoplasm"/>
    <property type="evidence" value="ECO:0007669"/>
    <property type="project" value="TreeGrafter"/>
</dbReference>
<dbReference type="Pfam" id="PF03099">
    <property type="entry name" value="BPL_LplA_LipB"/>
    <property type="match status" value="1"/>
</dbReference>
<name>A0A4U1CAR7_9SPHI</name>
<proteinExistence type="predicted"/>
<dbReference type="AlphaFoldDB" id="A0A4U1CAR7"/>
<evidence type="ECO:0000256" key="3">
    <source>
        <dbReference type="ARBA" id="ARBA00024227"/>
    </source>
</evidence>
<dbReference type="RefSeq" id="WP_136873429.1">
    <property type="nucleotide sequence ID" value="NZ_SWBO01000001.1"/>
</dbReference>
<evidence type="ECO:0000313" key="7">
    <source>
        <dbReference type="Proteomes" id="UP000310477"/>
    </source>
</evidence>
<keyword evidence="1 6" id="KW-0436">Ligase</keyword>
<dbReference type="SUPFAM" id="SSF55681">
    <property type="entry name" value="Class II aaRS and biotin synthetases"/>
    <property type="match status" value="1"/>
</dbReference>
<evidence type="ECO:0000259" key="5">
    <source>
        <dbReference type="PROSITE" id="PS51733"/>
    </source>
</evidence>
<dbReference type="GO" id="GO:0004077">
    <property type="term" value="F:biotin--[biotin carboxyl-carrier protein] ligase activity"/>
    <property type="evidence" value="ECO:0007669"/>
    <property type="project" value="UniProtKB-EC"/>
</dbReference>
<dbReference type="OrthoDB" id="9807064at2"/>
<sequence>MQNNTFSTLFVGQNLIKLSAVDSTNNFLKSLLSKSEPLPEGTVIMADEQFAGRGQQGNVWHTEPGKNLTFSILLKPSFLPLTKQFLLNMAISVAINKALFKYLGNDVQIKWPNDIYYGDQKIGGMLIENTIVGSAIKSSVIGVGLNVNQEYFPAHLVNSATSLYQILQENVNLQLTLAEICSHIEVVYLQLKAGRDTVIKEEYVNNLYKINRRASYRQNGEVFEGMITGITDQGLLKIEKEGKLIEFNFKEIEFIHNTL</sequence>
<protein>
    <recommendedName>
        <fullName evidence="3">biotin--[biotin carboxyl-carrier protein] ligase</fullName>
        <ecNumber evidence="3">6.3.4.15</ecNumber>
    </recommendedName>
</protein>
<dbReference type="PANTHER" id="PTHR12835">
    <property type="entry name" value="BIOTIN PROTEIN LIGASE"/>
    <property type="match status" value="1"/>
</dbReference>
<evidence type="ECO:0000313" key="6">
    <source>
        <dbReference type="EMBL" id="TKC03126.1"/>
    </source>
</evidence>
<accession>A0A4U1CAR7</accession>
<comment type="catalytic activity">
    <reaction evidence="4">
        <text>biotin + L-lysyl-[protein] + ATP = N(6)-biotinyl-L-lysyl-[protein] + AMP + diphosphate + H(+)</text>
        <dbReference type="Rhea" id="RHEA:11756"/>
        <dbReference type="Rhea" id="RHEA-COMP:9752"/>
        <dbReference type="Rhea" id="RHEA-COMP:10505"/>
        <dbReference type="ChEBI" id="CHEBI:15378"/>
        <dbReference type="ChEBI" id="CHEBI:29969"/>
        <dbReference type="ChEBI" id="CHEBI:30616"/>
        <dbReference type="ChEBI" id="CHEBI:33019"/>
        <dbReference type="ChEBI" id="CHEBI:57586"/>
        <dbReference type="ChEBI" id="CHEBI:83144"/>
        <dbReference type="ChEBI" id="CHEBI:456215"/>
        <dbReference type="EC" id="6.3.4.15"/>
    </reaction>
</comment>
<dbReference type="CDD" id="cd16442">
    <property type="entry name" value="BPL"/>
    <property type="match status" value="1"/>
</dbReference>
<dbReference type="NCBIfam" id="TIGR00121">
    <property type="entry name" value="birA_ligase"/>
    <property type="match status" value="1"/>
</dbReference>
<keyword evidence="2" id="KW-0092">Biotin</keyword>
<keyword evidence="7" id="KW-1185">Reference proteome</keyword>
<evidence type="ECO:0000256" key="2">
    <source>
        <dbReference type="ARBA" id="ARBA00023267"/>
    </source>
</evidence>
<dbReference type="PANTHER" id="PTHR12835:SF5">
    <property type="entry name" value="BIOTIN--PROTEIN LIGASE"/>
    <property type="match status" value="1"/>
</dbReference>
<reference evidence="6 7" key="1">
    <citation type="submission" date="2019-04" db="EMBL/GenBank/DDBJ databases">
        <title>Pedobacter sp. AR-2-6 sp. nov., isolated from Arctic soil.</title>
        <authorList>
            <person name="Dahal R.H."/>
            <person name="Kim D.-U."/>
        </authorList>
    </citation>
    <scope>NUCLEOTIDE SEQUENCE [LARGE SCALE GENOMIC DNA]</scope>
    <source>
        <strain evidence="6 7">AR-2-6</strain>
    </source>
</reference>
<dbReference type="InterPro" id="IPR004143">
    <property type="entry name" value="BPL_LPL_catalytic"/>
</dbReference>
<gene>
    <name evidence="6" type="ORF">FA045_00725</name>
</gene>
<dbReference type="InterPro" id="IPR045864">
    <property type="entry name" value="aa-tRNA-synth_II/BPL/LPL"/>
</dbReference>
<dbReference type="InterPro" id="IPR004408">
    <property type="entry name" value="Biotin_CoA_COase_ligase"/>
</dbReference>
<dbReference type="Proteomes" id="UP000310477">
    <property type="component" value="Unassembled WGS sequence"/>
</dbReference>
<dbReference type="EMBL" id="SWBO01000001">
    <property type="protein sequence ID" value="TKC03126.1"/>
    <property type="molecule type" value="Genomic_DNA"/>
</dbReference>
<feature type="domain" description="BPL/LPL catalytic" evidence="5">
    <location>
        <begin position="1"/>
        <end position="192"/>
    </location>
</feature>
<dbReference type="PROSITE" id="PS51733">
    <property type="entry name" value="BPL_LPL_CATALYTIC"/>
    <property type="match status" value="1"/>
</dbReference>
<dbReference type="Gene3D" id="3.30.930.10">
    <property type="entry name" value="Bira Bifunctional Protein, Domain 2"/>
    <property type="match status" value="1"/>
</dbReference>
<evidence type="ECO:0000256" key="4">
    <source>
        <dbReference type="ARBA" id="ARBA00047846"/>
    </source>
</evidence>
<dbReference type="EC" id="6.3.4.15" evidence="3"/>
<comment type="caution">
    <text evidence="6">The sequence shown here is derived from an EMBL/GenBank/DDBJ whole genome shotgun (WGS) entry which is preliminary data.</text>
</comment>
<organism evidence="6 7">
    <name type="scientific">Pedobacter cryotolerans</name>
    <dbReference type="NCBI Taxonomy" id="2571270"/>
    <lineage>
        <taxon>Bacteria</taxon>
        <taxon>Pseudomonadati</taxon>
        <taxon>Bacteroidota</taxon>
        <taxon>Sphingobacteriia</taxon>
        <taxon>Sphingobacteriales</taxon>
        <taxon>Sphingobacteriaceae</taxon>
        <taxon>Pedobacter</taxon>
    </lineage>
</organism>